<dbReference type="CDD" id="cd04501">
    <property type="entry name" value="SGNH_hydrolase_like_4"/>
    <property type="match status" value="1"/>
</dbReference>
<evidence type="ECO:0000313" key="3">
    <source>
        <dbReference type="EMBL" id="TCK73558.1"/>
    </source>
</evidence>
<comment type="caution">
    <text evidence="3">The sequence shown here is derived from an EMBL/GenBank/DDBJ whole genome shotgun (WGS) entry which is preliminary data.</text>
</comment>
<protein>
    <submittedName>
        <fullName evidence="3">Lysophospholipase L1-like esterase</fullName>
    </submittedName>
</protein>
<evidence type="ECO:0000256" key="1">
    <source>
        <dbReference type="SAM" id="SignalP"/>
    </source>
</evidence>
<reference evidence="3 4" key="1">
    <citation type="submission" date="2019-03" db="EMBL/GenBank/DDBJ databases">
        <title>Genomic Encyclopedia of Type Strains, Phase IV (KMG-IV): sequencing the most valuable type-strain genomes for metagenomic binning, comparative biology and taxonomic classification.</title>
        <authorList>
            <person name="Goeker M."/>
        </authorList>
    </citation>
    <scope>NUCLEOTIDE SEQUENCE [LARGE SCALE GENOMIC DNA]</scope>
    <source>
        <strain evidence="3 4">DSM 103428</strain>
    </source>
</reference>
<accession>A0A4R1L5X3</accession>
<dbReference type="Gene3D" id="3.40.50.1110">
    <property type="entry name" value="SGNH hydrolase"/>
    <property type="match status" value="1"/>
</dbReference>
<sequence length="261" mass="27711">MIRPVMICAALLVAQTAASYAGQLPANTSPASAAPPTASQVEKMQAQLLDWPDLNRYRADDAALPPPAAGEERVVFFGDSITDGWGRRPETGSFFPGKPYVNRGISGQTTPQMLVRFEQDVVHLHPAAVVILAGTNDIAGNTGPSTPQMIEDNFTAMAAIAKQSGIKLVLASITPAYAYPWKPGVSPVAEIRSMNQWLRDFCSSNGCVYLDYYTAMSDEKGAMRPGLSFDGVHPTAKGYAIMAPLAEQAIAKALGHGVSGN</sequence>
<dbReference type="InterPro" id="IPR036514">
    <property type="entry name" value="SGNH_hydro_sf"/>
</dbReference>
<feature type="domain" description="SGNH hydrolase-type esterase" evidence="2">
    <location>
        <begin position="76"/>
        <end position="241"/>
    </location>
</feature>
<dbReference type="Proteomes" id="UP000295210">
    <property type="component" value="Unassembled WGS sequence"/>
</dbReference>
<keyword evidence="4" id="KW-1185">Reference proteome</keyword>
<dbReference type="InterPro" id="IPR051532">
    <property type="entry name" value="Ester_Hydrolysis_Enzymes"/>
</dbReference>
<proteinExistence type="predicted"/>
<dbReference type="InterPro" id="IPR013830">
    <property type="entry name" value="SGNH_hydro"/>
</dbReference>
<dbReference type="AlphaFoldDB" id="A0A4R1L5X3"/>
<keyword evidence="1" id="KW-0732">Signal</keyword>
<dbReference type="Pfam" id="PF13472">
    <property type="entry name" value="Lipase_GDSL_2"/>
    <property type="match status" value="1"/>
</dbReference>
<dbReference type="PANTHER" id="PTHR30383">
    <property type="entry name" value="THIOESTERASE 1/PROTEASE 1/LYSOPHOSPHOLIPASE L1"/>
    <property type="match status" value="1"/>
</dbReference>
<dbReference type="RefSeq" id="WP_165876681.1">
    <property type="nucleotide sequence ID" value="NZ_SMGK01000002.1"/>
</dbReference>
<evidence type="ECO:0000259" key="2">
    <source>
        <dbReference type="Pfam" id="PF13472"/>
    </source>
</evidence>
<organism evidence="3 4">
    <name type="scientific">Acidipila rosea</name>
    <dbReference type="NCBI Taxonomy" id="768535"/>
    <lineage>
        <taxon>Bacteria</taxon>
        <taxon>Pseudomonadati</taxon>
        <taxon>Acidobacteriota</taxon>
        <taxon>Terriglobia</taxon>
        <taxon>Terriglobales</taxon>
        <taxon>Acidobacteriaceae</taxon>
        <taxon>Acidipila</taxon>
    </lineage>
</organism>
<gene>
    <name evidence="3" type="ORF">C7378_1171</name>
</gene>
<name>A0A4R1L5X3_9BACT</name>
<dbReference type="EMBL" id="SMGK01000002">
    <property type="protein sequence ID" value="TCK73558.1"/>
    <property type="molecule type" value="Genomic_DNA"/>
</dbReference>
<dbReference type="PANTHER" id="PTHR30383:SF5">
    <property type="entry name" value="SGNH HYDROLASE-TYPE ESTERASE DOMAIN-CONTAINING PROTEIN"/>
    <property type="match status" value="1"/>
</dbReference>
<dbReference type="GO" id="GO:0004622">
    <property type="term" value="F:phosphatidylcholine lysophospholipase activity"/>
    <property type="evidence" value="ECO:0007669"/>
    <property type="project" value="TreeGrafter"/>
</dbReference>
<feature type="signal peptide" evidence="1">
    <location>
        <begin position="1"/>
        <end position="21"/>
    </location>
</feature>
<dbReference type="SUPFAM" id="SSF52266">
    <property type="entry name" value="SGNH hydrolase"/>
    <property type="match status" value="1"/>
</dbReference>
<feature type="chain" id="PRO_5020523632" evidence="1">
    <location>
        <begin position="22"/>
        <end position="261"/>
    </location>
</feature>
<evidence type="ECO:0000313" key="4">
    <source>
        <dbReference type="Proteomes" id="UP000295210"/>
    </source>
</evidence>